<sequence length="206" mass="23577">MQENSAANRDRQPAEALQQLDNQALAALHQQMLRFARLQLGDPHLAEDSVQEALAGALQNAAAFTGQAALRTWVFAILKHKIADTLRHKQRLTDASNLLRSDEEEQDFAALFDSSGHWPSAERPRAWGNPDEAVLENQFWRVFEACLDNLPGAQARVFMMREFIELESDEVCRAVDISLSNLNVMLYRARMRLRECLDSRWFREKP</sequence>
<evidence type="ECO:0000256" key="1">
    <source>
        <dbReference type="ARBA" id="ARBA00010641"/>
    </source>
</evidence>
<dbReference type="EMBL" id="JBHSAF010000014">
    <property type="protein sequence ID" value="MFC3914345.1"/>
    <property type="molecule type" value="Genomic_DNA"/>
</dbReference>
<keyword evidence="5" id="KW-0804">Transcription</keyword>
<dbReference type="InterPro" id="IPR039425">
    <property type="entry name" value="RNA_pol_sigma-70-like"/>
</dbReference>
<evidence type="ECO:0000256" key="4">
    <source>
        <dbReference type="ARBA" id="ARBA00023125"/>
    </source>
</evidence>
<keyword evidence="9" id="KW-1185">Reference proteome</keyword>
<dbReference type="Proteomes" id="UP001595692">
    <property type="component" value="Unassembled WGS sequence"/>
</dbReference>
<dbReference type="NCBIfam" id="TIGR02943">
    <property type="entry name" value="Sig70_famx1"/>
    <property type="match status" value="1"/>
</dbReference>
<dbReference type="PANTHER" id="PTHR43133:SF8">
    <property type="entry name" value="RNA POLYMERASE SIGMA FACTOR HI_1459-RELATED"/>
    <property type="match status" value="1"/>
</dbReference>
<dbReference type="SUPFAM" id="SSF88946">
    <property type="entry name" value="Sigma2 domain of RNA polymerase sigma factors"/>
    <property type="match status" value="1"/>
</dbReference>
<dbReference type="GO" id="GO:0003899">
    <property type="term" value="F:DNA-directed RNA polymerase activity"/>
    <property type="evidence" value="ECO:0007669"/>
    <property type="project" value="UniProtKB-EC"/>
</dbReference>
<evidence type="ECO:0000259" key="7">
    <source>
        <dbReference type="Pfam" id="PF08281"/>
    </source>
</evidence>
<dbReference type="InterPro" id="IPR013249">
    <property type="entry name" value="RNA_pol_sigma70_r4_t2"/>
</dbReference>
<keyword evidence="3" id="KW-0731">Sigma factor</keyword>
<gene>
    <name evidence="8" type="ORF">ACFOSS_12820</name>
</gene>
<dbReference type="NCBIfam" id="TIGR02937">
    <property type="entry name" value="sigma70-ECF"/>
    <property type="match status" value="1"/>
</dbReference>
<keyword evidence="8" id="KW-0548">Nucleotidyltransferase</keyword>
<accession>A0ABV8CQM8</accession>
<organism evidence="8 9">
    <name type="scientific">Pseudaeromonas sharmana</name>
    <dbReference type="NCBI Taxonomy" id="328412"/>
    <lineage>
        <taxon>Bacteria</taxon>
        <taxon>Pseudomonadati</taxon>
        <taxon>Pseudomonadota</taxon>
        <taxon>Gammaproteobacteria</taxon>
        <taxon>Aeromonadales</taxon>
        <taxon>Aeromonadaceae</taxon>
        <taxon>Pseudaeromonas</taxon>
    </lineage>
</organism>
<evidence type="ECO:0000256" key="3">
    <source>
        <dbReference type="ARBA" id="ARBA00023082"/>
    </source>
</evidence>
<dbReference type="PANTHER" id="PTHR43133">
    <property type="entry name" value="RNA POLYMERASE ECF-TYPE SIGMA FACTO"/>
    <property type="match status" value="1"/>
</dbReference>
<feature type="domain" description="RNA polymerase sigma factor 70 region 4 type 2" evidence="7">
    <location>
        <begin position="143"/>
        <end position="193"/>
    </location>
</feature>
<comment type="caution">
    <text evidence="8">The sequence shown here is derived from an EMBL/GenBank/DDBJ whole genome shotgun (WGS) entry which is preliminary data.</text>
</comment>
<dbReference type="SUPFAM" id="SSF88659">
    <property type="entry name" value="Sigma3 and sigma4 domains of RNA polymerase sigma factors"/>
    <property type="match status" value="1"/>
</dbReference>
<evidence type="ECO:0000313" key="8">
    <source>
        <dbReference type="EMBL" id="MFC3914345.1"/>
    </source>
</evidence>
<dbReference type="InterPro" id="IPR014289">
    <property type="entry name" value="RNA_pol_sigma-24-rel"/>
</dbReference>
<protein>
    <submittedName>
        <fullName evidence="8">RNA polymerase factor sigma-70</fullName>
        <ecNumber evidence="8">2.7.7.6</ecNumber>
    </submittedName>
</protein>
<dbReference type="Gene3D" id="1.10.10.10">
    <property type="entry name" value="Winged helix-like DNA-binding domain superfamily/Winged helix DNA-binding domain"/>
    <property type="match status" value="1"/>
</dbReference>
<feature type="domain" description="RNA polymerase sigma-70 region 2" evidence="6">
    <location>
        <begin position="27"/>
        <end position="91"/>
    </location>
</feature>
<proteinExistence type="inferred from homology"/>
<evidence type="ECO:0000256" key="5">
    <source>
        <dbReference type="ARBA" id="ARBA00023163"/>
    </source>
</evidence>
<evidence type="ECO:0000256" key="2">
    <source>
        <dbReference type="ARBA" id="ARBA00023015"/>
    </source>
</evidence>
<dbReference type="InterPro" id="IPR036388">
    <property type="entry name" value="WH-like_DNA-bd_sf"/>
</dbReference>
<keyword evidence="8" id="KW-0808">Transferase</keyword>
<keyword evidence="4" id="KW-0238">DNA-binding</keyword>
<dbReference type="RefSeq" id="WP_377153117.1">
    <property type="nucleotide sequence ID" value="NZ_JBHSAF010000014.1"/>
</dbReference>
<dbReference type="InterPro" id="IPR013324">
    <property type="entry name" value="RNA_pol_sigma_r3/r4-like"/>
</dbReference>
<dbReference type="Pfam" id="PF08281">
    <property type="entry name" value="Sigma70_r4_2"/>
    <property type="match status" value="1"/>
</dbReference>
<name>A0ABV8CQM8_9GAMM</name>
<comment type="similarity">
    <text evidence="1">Belongs to the sigma-70 factor family. ECF subfamily.</text>
</comment>
<evidence type="ECO:0000313" key="9">
    <source>
        <dbReference type="Proteomes" id="UP001595692"/>
    </source>
</evidence>
<keyword evidence="2" id="KW-0805">Transcription regulation</keyword>
<evidence type="ECO:0000259" key="6">
    <source>
        <dbReference type="Pfam" id="PF04542"/>
    </source>
</evidence>
<dbReference type="Gene3D" id="1.10.1740.10">
    <property type="match status" value="1"/>
</dbReference>
<dbReference type="EC" id="2.7.7.6" evidence="8"/>
<reference evidence="9" key="1">
    <citation type="journal article" date="2019" name="Int. J. Syst. Evol. Microbiol.">
        <title>The Global Catalogue of Microorganisms (GCM) 10K type strain sequencing project: providing services to taxonomists for standard genome sequencing and annotation.</title>
        <authorList>
            <consortium name="The Broad Institute Genomics Platform"/>
            <consortium name="The Broad Institute Genome Sequencing Center for Infectious Disease"/>
            <person name="Wu L."/>
            <person name="Ma J."/>
        </authorList>
    </citation>
    <scope>NUCLEOTIDE SEQUENCE [LARGE SCALE GENOMIC DNA]</scope>
    <source>
        <strain evidence="9">CCUG 54939</strain>
    </source>
</reference>
<dbReference type="NCBIfam" id="NF009196">
    <property type="entry name" value="PRK12544.1"/>
    <property type="match status" value="1"/>
</dbReference>
<dbReference type="InterPro" id="IPR014284">
    <property type="entry name" value="RNA_pol_sigma-70_dom"/>
</dbReference>
<dbReference type="Pfam" id="PF04542">
    <property type="entry name" value="Sigma70_r2"/>
    <property type="match status" value="1"/>
</dbReference>
<dbReference type="InterPro" id="IPR013325">
    <property type="entry name" value="RNA_pol_sigma_r2"/>
</dbReference>
<dbReference type="InterPro" id="IPR007627">
    <property type="entry name" value="RNA_pol_sigma70_r2"/>
</dbReference>